<proteinExistence type="predicted"/>
<dbReference type="Proteomes" id="UP000731519">
    <property type="component" value="Unassembled WGS sequence"/>
</dbReference>
<evidence type="ECO:0000313" key="2">
    <source>
        <dbReference type="EMBL" id="KAF0651691.1"/>
    </source>
</evidence>
<feature type="region of interest" description="Disordered" evidence="1">
    <location>
        <begin position="1"/>
        <end position="23"/>
    </location>
</feature>
<protein>
    <submittedName>
        <fullName evidence="2">Uncharacterized protein</fullName>
    </submittedName>
</protein>
<keyword evidence="3" id="KW-1185">Reference proteome</keyword>
<dbReference type="EMBL" id="ASYR01000002">
    <property type="protein sequence ID" value="KAF0651691.1"/>
    <property type="molecule type" value="Genomic_DNA"/>
</dbReference>
<name>A0ABQ6Y117_STRFR</name>
<evidence type="ECO:0000256" key="1">
    <source>
        <dbReference type="SAM" id="MobiDB-lite"/>
    </source>
</evidence>
<gene>
    <name evidence="2" type="ORF">K701_01795</name>
</gene>
<reference evidence="2 3" key="1">
    <citation type="submission" date="2013-05" db="EMBL/GenBank/DDBJ databases">
        <title>Genome Sequence of Streptomyces fradiae.</title>
        <authorList>
            <person name="Kirby R."/>
        </authorList>
    </citation>
    <scope>NUCLEOTIDE SEQUENCE [LARGE SCALE GENOMIC DNA]</scope>
    <source>
        <strain evidence="2 3">ATCC 10745</strain>
    </source>
</reference>
<comment type="caution">
    <text evidence="2">The sequence shown here is derived from an EMBL/GenBank/DDBJ whole genome shotgun (WGS) entry which is preliminary data.</text>
</comment>
<sequence>MGADGVASGINPAGGNLSKEGIDAGPSLSLSFAESRLSYSKIRRLCSVPSAGSITSRTARAPWRENRSTM</sequence>
<accession>A0ABQ6Y117</accession>
<evidence type="ECO:0000313" key="3">
    <source>
        <dbReference type="Proteomes" id="UP000731519"/>
    </source>
</evidence>
<organism evidence="2 3">
    <name type="scientific">Streptomyces fradiae ATCC 10745 = DSM 40063</name>
    <dbReference type="NCBI Taxonomy" id="1319510"/>
    <lineage>
        <taxon>Bacteria</taxon>
        <taxon>Bacillati</taxon>
        <taxon>Actinomycetota</taxon>
        <taxon>Actinomycetes</taxon>
        <taxon>Kitasatosporales</taxon>
        <taxon>Streptomycetaceae</taxon>
        <taxon>Streptomyces</taxon>
    </lineage>
</organism>